<gene>
    <name evidence="3" type="ORF">BDZ94DRAFT_1296653</name>
</gene>
<feature type="compositionally biased region" description="Polar residues" evidence="2">
    <location>
        <begin position="343"/>
        <end position="354"/>
    </location>
</feature>
<dbReference type="Proteomes" id="UP000807353">
    <property type="component" value="Unassembled WGS sequence"/>
</dbReference>
<feature type="region of interest" description="Disordered" evidence="2">
    <location>
        <begin position="244"/>
        <end position="425"/>
    </location>
</feature>
<feature type="compositionally biased region" description="Low complexity" evidence="2">
    <location>
        <begin position="509"/>
        <end position="520"/>
    </location>
</feature>
<evidence type="ECO:0000313" key="4">
    <source>
        <dbReference type="Proteomes" id="UP000807353"/>
    </source>
</evidence>
<feature type="compositionally biased region" description="Pro residues" evidence="2">
    <location>
        <begin position="552"/>
        <end position="567"/>
    </location>
</feature>
<evidence type="ECO:0000256" key="1">
    <source>
        <dbReference type="SAM" id="Coils"/>
    </source>
</evidence>
<protein>
    <submittedName>
        <fullName evidence="3">Uncharacterized protein</fullName>
    </submittedName>
</protein>
<feature type="compositionally biased region" description="Low complexity" evidence="2">
    <location>
        <begin position="262"/>
        <end position="304"/>
    </location>
</feature>
<dbReference type="EMBL" id="MU150249">
    <property type="protein sequence ID" value="KAF9465132.1"/>
    <property type="molecule type" value="Genomic_DNA"/>
</dbReference>
<evidence type="ECO:0000256" key="2">
    <source>
        <dbReference type="SAM" id="MobiDB-lite"/>
    </source>
</evidence>
<feature type="region of interest" description="Disordered" evidence="2">
    <location>
        <begin position="1"/>
        <end position="34"/>
    </location>
</feature>
<feature type="compositionally biased region" description="Polar residues" evidence="2">
    <location>
        <begin position="65"/>
        <end position="75"/>
    </location>
</feature>
<comment type="caution">
    <text evidence="3">The sequence shown here is derived from an EMBL/GenBank/DDBJ whole genome shotgun (WGS) entry which is preliminary data.</text>
</comment>
<keyword evidence="1" id="KW-0175">Coiled coil</keyword>
<feature type="region of interest" description="Disordered" evidence="2">
    <location>
        <begin position="57"/>
        <end position="142"/>
    </location>
</feature>
<reference evidence="3" key="1">
    <citation type="submission" date="2020-11" db="EMBL/GenBank/DDBJ databases">
        <authorList>
            <consortium name="DOE Joint Genome Institute"/>
            <person name="Ahrendt S."/>
            <person name="Riley R."/>
            <person name="Andreopoulos W."/>
            <person name="Labutti K."/>
            <person name="Pangilinan J."/>
            <person name="Ruiz-Duenas F.J."/>
            <person name="Barrasa J.M."/>
            <person name="Sanchez-Garcia M."/>
            <person name="Camarero S."/>
            <person name="Miyauchi S."/>
            <person name="Serrano A."/>
            <person name="Linde D."/>
            <person name="Babiker R."/>
            <person name="Drula E."/>
            <person name="Ayuso-Fernandez I."/>
            <person name="Pacheco R."/>
            <person name="Padilla G."/>
            <person name="Ferreira P."/>
            <person name="Barriuso J."/>
            <person name="Kellner H."/>
            <person name="Castanera R."/>
            <person name="Alfaro M."/>
            <person name="Ramirez L."/>
            <person name="Pisabarro A.G."/>
            <person name="Kuo A."/>
            <person name="Tritt A."/>
            <person name="Lipzen A."/>
            <person name="He G."/>
            <person name="Yan M."/>
            <person name="Ng V."/>
            <person name="Cullen D."/>
            <person name="Martin F."/>
            <person name="Rosso M.-N."/>
            <person name="Henrissat B."/>
            <person name="Hibbett D."/>
            <person name="Martinez A.T."/>
            <person name="Grigoriev I.V."/>
        </authorList>
    </citation>
    <scope>NUCLEOTIDE SEQUENCE</scope>
    <source>
        <strain evidence="3">CBS 247.69</strain>
    </source>
</reference>
<proteinExistence type="predicted"/>
<feature type="compositionally biased region" description="Low complexity" evidence="2">
    <location>
        <begin position="386"/>
        <end position="403"/>
    </location>
</feature>
<dbReference type="OrthoDB" id="3204900at2759"/>
<feature type="region of interest" description="Disordered" evidence="2">
    <location>
        <begin position="485"/>
        <end position="579"/>
    </location>
</feature>
<feature type="coiled-coil region" evidence="1">
    <location>
        <begin position="162"/>
        <end position="189"/>
    </location>
</feature>
<name>A0A9P5YAK5_9AGAR</name>
<feature type="compositionally biased region" description="Basic and acidic residues" evidence="2">
    <location>
        <begin position="89"/>
        <end position="100"/>
    </location>
</feature>
<accession>A0A9P5YAK5</accession>
<sequence length="579" mass="61526">MSSSPSSFSTPAAVNSKRHSLNISTGPRPLHLVDGNVPSLLQFQSGPATAPLASSCYPLAPEYSASPSSSKTFNGFNHKPRRQSSISYHPRDRNSERDLVSRSPLSPPRFTLSRSNSLGPKVISPASTPGDRHSVRSEANTGILERPPLTLAEKHSELLHFIAQKESKCLELRTQLALHEAELLQLKRKWERIVSRGFGEISSEGTPPAATHGQGSGAMLEGIREGVQGVSRFIAAGLAIGELSAPPSSSPAPSHPMRRTHSTAPSTNSSISTTTTKSTRFSQSSASSIGEESPSTTTPTTTPSEDGDGVQVLMVHDTGATPTMSPNPAFMHKQQQRQAQQAEVTRNARSSVELQRNGLVSGPLTMTSKMHRRKSRDVSTLGDVFASPRDSSPPRSASPTSDPAAKREATKAKRASLNGAAFPPVSSIPGLGSIAVGASSPPVSSWVGSVGKKWDELQRGSSFSKSQKRASALFSDVSYSIVSVLSPSPVPNSATASTPPPYYNPNPTSPITASTTSTSLLDDDSDSFMGASSILTPDMKPTPKSTPRMQPLQPPPRIRAGLDPPPKSKPKEDDDEWNW</sequence>
<dbReference type="AlphaFoldDB" id="A0A9P5YAK5"/>
<evidence type="ECO:0000313" key="3">
    <source>
        <dbReference type="EMBL" id="KAF9465132.1"/>
    </source>
</evidence>
<keyword evidence="4" id="KW-1185">Reference proteome</keyword>
<organism evidence="3 4">
    <name type="scientific">Collybia nuda</name>
    <dbReference type="NCBI Taxonomy" id="64659"/>
    <lineage>
        <taxon>Eukaryota</taxon>
        <taxon>Fungi</taxon>
        <taxon>Dikarya</taxon>
        <taxon>Basidiomycota</taxon>
        <taxon>Agaricomycotina</taxon>
        <taxon>Agaricomycetes</taxon>
        <taxon>Agaricomycetidae</taxon>
        <taxon>Agaricales</taxon>
        <taxon>Tricholomatineae</taxon>
        <taxon>Clitocybaceae</taxon>
        <taxon>Collybia</taxon>
    </lineage>
</organism>
<feature type="compositionally biased region" description="Pro residues" evidence="2">
    <location>
        <begin position="498"/>
        <end position="508"/>
    </location>
</feature>